<evidence type="ECO:0000256" key="8">
    <source>
        <dbReference type="ARBA" id="ARBA00022490"/>
    </source>
</evidence>
<comment type="subunit">
    <text evidence="5 16">Heteromultimer composed of HisG and HisZ subunits.</text>
</comment>
<evidence type="ECO:0000259" key="17">
    <source>
        <dbReference type="Pfam" id="PF01634"/>
    </source>
</evidence>
<dbReference type="Gene3D" id="3.40.190.10">
    <property type="entry name" value="Periplasmic binding protein-like II"/>
    <property type="match status" value="2"/>
</dbReference>
<comment type="similarity">
    <text evidence="4 16">Belongs to the ATP phosphoribosyltransferase family. Short subfamily.</text>
</comment>
<evidence type="ECO:0000256" key="1">
    <source>
        <dbReference type="ARBA" id="ARBA00000915"/>
    </source>
</evidence>
<evidence type="ECO:0000256" key="3">
    <source>
        <dbReference type="ARBA" id="ARBA00004667"/>
    </source>
</evidence>
<dbReference type="Proteomes" id="UP001595456">
    <property type="component" value="Unassembled WGS sequence"/>
</dbReference>
<evidence type="ECO:0000313" key="19">
    <source>
        <dbReference type="Proteomes" id="UP001595456"/>
    </source>
</evidence>
<dbReference type="CDD" id="cd13595">
    <property type="entry name" value="PBP2_HisGs"/>
    <property type="match status" value="1"/>
</dbReference>
<dbReference type="NCBIfam" id="TIGR00070">
    <property type="entry name" value="hisG"/>
    <property type="match status" value="1"/>
</dbReference>
<comment type="pathway">
    <text evidence="3 16">Amino-acid biosynthesis; L-histidine biosynthesis; L-histidine from 5-phospho-alpha-D-ribose 1-diphosphate: step 1/9.</text>
</comment>
<dbReference type="PANTHER" id="PTHR21403">
    <property type="entry name" value="ATP PHOSPHORIBOSYLTRANSFERASE ATP-PRTASE"/>
    <property type="match status" value="1"/>
</dbReference>
<sequence length="223" mass="23808">MTDPASRPLTFAVPKGRILDEALPVMARAGVVPESAFHDKADRSLSFACEDPALRLIRVRAFDVATFVAFGAADMGIVGSDVIEEFNYSELYAPVDLDIGHCRLSVAEPVDGAGAAGPYNASHLRVATKYPGITKRWFEAAGVQAECIKLNGAMELAPSLGLSGRIVDLVSTGKTLAQNGLKETQVIMQISARLIVNRVALKTDPRVAALVERFRANAEKEAG</sequence>
<feature type="domain" description="ATP phosphoribosyltransferase catalytic" evidence="17">
    <location>
        <begin position="60"/>
        <end position="215"/>
    </location>
</feature>
<reference evidence="19" key="1">
    <citation type="journal article" date="2019" name="Int. J. Syst. Evol. Microbiol.">
        <title>The Global Catalogue of Microorganisms (GCM) 10K type strain sequencing project: providing services to taxonomists for standard genome sequencing and annotation.</title>
        <authorList>
            <consortium name="The Broad Institute Genomics Platform"/>
            <consortium name="The Broad Institute Genome Sequencing Center for Infectious Disease"/>
            <person name="Wu L."/>
            <person name="Ma J."/>
        </authorList>
    </citation>
    <scope>NUCLEOTIDE SEQUENCE [LARGE SCALE GENOMIC DNA]</scope>
    <source>
        <strain evidence="19">KCTC 52607</strain>
    </source>
</reference>
<dbReference type="EC" id="2.4.2.17" evidence="6 16"/>
<keyword evidence="13 16" id="KW-0067">ATP-binding</keyword>
<evidence type="ECO:0000256" key="12">
    <source>
        <dbReference type="ARBA" id="ARBA00022741"/>
    </source>
</evidence>
<evidence type="ECO:0000256" key="2">
    <source>
        <dbReference type="ARBA" id="ARBA00004496"/>
    </source>
</evidence>
<dbReference type="InterPro" id="IPR013820">
    <property type="entry name" value="ATP_PRibTrfase_cat"/>
</dbReference>
<comment type="subcellular location">
    <subcellularLocation>
        <location evidence="2 16">Cytoplasm</location>
    </subcellularLocation>
</comment>
<proteinExistence type="inferred from homology"/>
<comment type="caution">
    <text evidence="18">The sequence shown here is derived from an EMBL/GenBank/DDBJ whole genome shotgun (WGS) entry which is preliminary data.</text>
</comment>
<evidence type="ECO:0000256" key="6">
    <source>
        <dbReference type="ARBA" id="ARBA00011946"/>
    </source>
</evidence>
<comment type="function">
    <text evidence="15 16">Catalyzes the condensation of ATP and 5-phosphoribose 1-diphosphate to form N'-(5'-phosphoribosyl)-ATP (PR-ATP). Has a crucial role in the pathway because the rate of histidine biosynthesis seems to be controlled primarily by regulation of HisG enzymatic activity.</text>
</comment>
<dbReference type="EMBL" id="JBHRST010000008">
    <property type="protein sequence ID" value="MFC3097316.1"/>
    <property type="molecule type" value="Genomic_DNA"/>
</dbReference>
<dbReference type="InterPro" id="IPR018198">
    <property type="entry name" value="ATP_PRibTrfase_CS"/>
</dbReference>
<organism evidence="18 19">
    <name type="scientific">Alteraurantiacibacter palmitatis</name>
    <dbReference type="NCBI Taxonomy" id="2054628"/>
    <lineage>
        <taxon>Bacteria</taxon>
        <taxon>Pseudomonadati</taxon>
        <taxon>Pseudomonadota</taxon>
        <taxon>Alphaproteobacteria</taxon>
        <taxon>Sphingomonadales</taxon>
        <taxon>Erythrobacteraceae</taxon>
        <taxon>Alteraurantiacibacter</taxon>
    </lineage>
</organism>
<keyword evidence="14 16" id="KW-0368">Histidine biosynthesis</keyword>
<dbReference type="InterPro" id="IPR001348">
    <property type="entry name" value="ATP_PRibTrfase_HisG"/>
</dbReference>
<keyword evidence="9 16" id="KW-0028">Amino-acid biosynthesis</keyword>
<evidence type="ECO:0000256" key="14">
    <source>
        <dbReference type="ARBA" id="ARBA00023102"/>
    </source>
</evidence>
<evidence type="ECO:0000256" key="5">
    <source>
        <dbReference type="ARBA" id="ARBA00011496"/>
    </source>
</evidence>
<evidence type="ECO:0000256" key="16">
    <source>
        <dbReference type="HAMAP-Rule" id="MF_01018"/>
    </source>
</evidence>
<gene>
    <name evidence="16 18" type="primary">hisG</name>
    <name evidence="18" type="ORF">ACFODU_05810</name>
</gene>
<evidence type="ECO:0000256" key="9">
    <source>
        <dbReference type="ARBA" id="ARBA00022605"/>
    </source>
</evidence>
<keyword evidence="19" id="KW-1185">Reference proteome</keyword>
<evidence type="ECO:0000313" key="18">
    <source>
        <dbReference type="EMBL" id="MFC3097316.1"/>
    </source>
</evidence>
<evidence type="ECO:0000256" key="13">
    <source>
        <dbReference type="ARBA" id="ARBA00022840"/>
    </source>
</evidence>
<evidence type="ECO:0000256" key="15">
    <source>
        <dbReference type="ARBA" id="ARBA00024861"/>
    </source>
</evidence>
<evidence type="ECO:0000256" key="7">
    <source>
        <dbReference type="ARBA" id="ARBA00020998"/>
    </source>
</evidence>
<dbReference type="SUPFAM" id="SSF53850">
    <property type="entry name" value="Periplasmic binding protein-like II"/>
    <property type="match status" value="1"/>
</dbReference>
<dbReference type="InterPro" id="IPR024893">
    <property type="entry name" value="ATP_PRibTrfase_HisG_short"/>
</dbReference>
<protein>
    <recommendedName>
        <fullName evidence="7 16">ATP phosphoribosyltransferase</fullName>
        <shortName evidence="16">ATP-PRT</shortName>
        <shortName evidence="16">ATP-PRTase</shortName>
        <ecNumber evidence="6 16">2.4.2.17</ecNumber>
    </recommendedName>
</protein>
<comment type="catalytic activity">
    <reaction evidence="1 16">
        <text>1-(5-phospho-beta-D-ribosyl)-ATP + diphosphate = 5-phospho-alpha-D-ribose 1-diphosphate + ATP</text>
        <dbReference type="Rhea" id="RHEA:18473"/>
        <dbReference type="ChEBI" id="CHEBI:30616"/>
        <dbReference type="ChEBI" id="CHEBI:33019"/>
        <dbReference type="ChEBI" id="CHEBI:58017"/>
        <dbReference type="ChEBI" id="CHEBI:73183"/>
        <dbReference type="EC" id="2.4.2.17"/>
    </reaction>
</comment>
<keyword evidence="11 16" id="KW-0808">Transferase</keyword>
<evidence type="ECO:0000256" key="11">
    <source>
        <dbReference type="ARBA" id="ARBA00022679"/>
    </source>
</evidence>
<comment type="domain">
    <text evidence="16">Lacks the C-terminal regulatory region which is replaced by HisZ.</text>
</comment>
<dbReference type="PANTHER" id="PTHR21403:SF8">
    <property type="entry name" value="ATP PHOSPHORIBOSYLTRANSFERASE"/>
    <property type="match status" value="1"/>
</dbReference>
<evidence type="ECO:0000256" key="4">
    <source>
        <dbReference type="ARBA" id="ARBA00009489"/>
    </source>
</evidence>
<dbReference type="HAMAP" id="MF_01018">
    <property type="entry name" value="HisG_Short"/>
    <property type="match status" value="1"/>
</dbReference>
<evidence type="ECO:0000256" key="10">
    <source>
        <dbReference type="ARBA" id="ARBA00022676"/>
    </source>
</evidence>
<keyword evidence="8 16" id="KW-0963">Cytoplasm</keyword>
<accession>A0ABV7E6A2</accession>
<keyword evidence="12 16" id="KW-0547">Nucleotide-binding</keyword>
<dbReference type="RefSeq" id="WP_336926077.1">
    <property type="nucleotide sequence ID" value="NZ_JBANRO010000006.1"/>
</dbReference>
<name>A0ABV7E6A2_9SPHN</name>
<dbReference type="Pfam" id="PF01634">
    <property type="entry name" value="HisG"/>
    <property type="match status" value="1"/>
</dbReference>
<keyword evidence="10 16" id="KW-0328">Glycosyltransferase</keyword>
<dbReference type="PROSITE" id="PS01316">
    <property type="entry name" value="ATP_P_PHORIBOSYLTR"/>
    <property type="match status" value="1"/>
</dbReference>
<dbReference type="GO" id="GO:0003879">
    <property type="term" value="F:ATP phosphoribosyltransferase activity"/>
    <property type="evidence" value="ECO:0007669"/>
    <property type="project" value="UniProtKB-EC"/>
</dbReference>